<reference evidence="6" key="1">
    <citation type="journal article" date="2019" name="Int. J. Syst. Evol. Microbiol.">
        <title>The Global Catalogue of Microorganisms (GCM) 10K type strain sequencing project: providing services to taxonomists for standard genome sequencing and annotation.</title>
        <authorList>
            <consortium name="The Broad Institute Genomics Platform"/>
            <consortium name="The Broad Institute Genome Sequencing Center for Infectious Disease"/>
            <person name="Wu L."/>
            <person name="Ma J."/>
        </authorList>
    </citation>
    <scope>NUCLEOTIDE SEQUENCE [LARGE SCALE GENOMIC DNA]</scope>
    <source>
        <strain evidence="6">CGMCC 1.1927</strain>
    </source>
</reference>
<dbReference type="Gene3D" id="3.90.320.10">
    <property type="match status" value="1"/>
</dbReference>
<keyword evidence="2" id="KW-0547">Nucleotide-binding</keyword>
<dbReference type="Proteomes" id="UP000596938">
    <property type="component" value="Unassembled WGS sequence"/>
</dbReference>
<feature type="domain" description="PD-(D/E)XK endonuclease-like" evidence="4">
    <location>
        <begin position="2"/>
        <end position="102"/>
    </location>
</feature>
<proteinExistence type="predicted"/>
<keyword evidence="2" id="KW-0067">ATP-binding</keyword>
<evidence type="ECO:0000256" key="1">
    <source>
        <dbReference type="ARBA" id="ARBA00022763"/>
    </source>
</evidence>
<sequence>MHVYDYKTGRSAVSEAKLASDSVRTQMTAYGVVASRLYPDRRLHMAVVSPTQGIVEVPFDEEYGRQIVDRVQEFLLLPEEGRQHLAEPGSSYCYYCPRRLRCEPQWQAALAAGWPDVVAGEVVDNSVSDNGRLLFAVKTAQGLSWVLDASPERTKGIGGASNSYLHGVRLHRVHNENGVDVHYRATADSELMLSPQPFLPHD</sequence>
<evidence type="ECO:0000256" key="3">
    <source>
        <dbReference type="ARBA" id="ARBA00023204"/>
    </source>
</evidence>
<evidence type="ECO:0000259" key="4">
    <source>
        <dbReference type="Pfam" id="PF12705"/>
    </source>
</evidence>
<keyword evidence="1" id="KW-0227">DNA damage</keyword>
<keyword evidence="2" id="KW-0347">Helicase</keyword>
<keyword evidence="3" id="KW-0234">DNA repair</keyword>
<protein>
    <recommendedName>
        <fullName evidence="4">PD-(D/E)XK endonuclease-like domain-containing protein</fullName>
    </recommendedName>
</protein>
<evidence type="ECO:0000256" key="2">
    <source>
        <dbReference type="ARBA" id="ARBA00022806"/>
    </source>
</evidence>
<dbReference type="EMBL" id="BMKU01000021">
    <property type="protein sequence ID" value="GGH10796.1"/>
    <property type="molecule type" value="Genomic_DNA"/>
</dbReference>
<dbReference type="InterPro" id="IPR011604">
    <property type="entry name" value="PDDEXK-like_dom_sf"/>
</dbReference>
<dbReference type="Pfam" id="PF12705">
    <property type="entry name" value="PDDEXK_1"/>
    <property type="match status" value="1"/>
</dbReference>
<keyword evidence="6" id="KW-1185">Reference proteome</keyword>
<evidence type="ECO:0000313" key="5">
    <source>
        <dbReference type="EMBL" id="GGH10796.1"/>
    </source>
</evidence>
<dbReference type="InterPro" id="IPR038726">
    <property type="entry name" value="PDDEXK_AddAB-type"/>
</dbReference>
<name>A0ABQ1Y3J8_9MICC</name>
<keyword evidence="2" id="KW-0378">Hydrolase</keyword>
<organism evidence="5 6">
    <name type="scientific">Pseudarthrobacter polychromogenes</name>
    <dbReference type="NCBI Taxonomy" id="1676"/>
    <lineage>
        <taxon>Bacteria</taxon>
        <taxon>Bacillati</taxon>
        <taxon>Actinomycetota</taxon>
        <taxon>Actinomycetes</taxon>
        <taxon>Micrococcales</taxon>
        <taxon>Micrococcaceae</taxon>
        <taxon>Pseudarthrobacter</taxon>
    </lineage>
</organism>
<gene>
    <name evidence="5" type="ORF">GCM10011577_39720</name>
</gene>
<evidence type="ECO:0000313" key="6">
    <source>
        <dbReference type="Proteomes" id="UP000596938"/>
    </source>
</evidence>
<accession>A0ABQ1Y3J8</accession>
<comment type="caution">
    <text evidence="5">The sequence shown here is derived from an EMBL/GenBank/DDBJ whole genome shotgun (WGS) entry which is preliminary data.</text>
</comment>